<dbReference type="RefSeq" id="WP_120119172.1">
    <property type="nucleotide sequence ID" value="NZ_BORJ01000017.1"/>
</dbReference>
<dbReference type="AlphaFoldDB" id="A0A429X1D1"/>
<evidence type="ECO:0000313" key="2">
    <source>
        <dbReference type="EMBL" id="RST57242.1"/>
    </source>
</evidence>
<accession>A0A429X1D1</accession>
<dbReference type="InterPro" id="IPR010719">
    <property type="entry name" value="MnmM_MeTrfase"/>
</dbReference>
<proteinExistence type="predicted"/>
<comment type="caution">
    <text evidence="2">The sequence shown here is derived from an EMBL/GenBank/DDBJ whole genome shotgun (WGS) entry which is preliminary data.</text>
</comment>
<keyword evidence="2" id="KW-0489">Methyltransferase</keyword>
<reference evidence="2 3" key="1">
    <citation type="submission" date="2018-12" db="EMBL/GenBank/DDBJ databases">
        <authorList>
            <person name="Sun L."/>
            <person name="Chen Z."/>
        </authorList>
    </citation>
    <scope>NUCLEOTIDE SEQUENCE [LARGE SCALE GENOMIC DNA]</scope>
    <source>
        <strain evidence="2 3">LMG 29736</strain>
    </source>
</reference>
<dbReference type="Proteomes" id="UP000680670">
    <property type="component" value="Unassembled WGS sequence"/>
</dbReference>
<name>A0A429X1D1_SIMTE</name>
<keyword evidence="4" id="KW-1185">Reference proteome</keyword>
<dbReference type="EMBL" id="BORJ01000017">
    <property type="protein sequence ID" value="GIN98806.1"/>
    <property type="molecule type" value="Genomic_DNA"/>
</dbReference>
<evidence type="ECO:0000313" key="1">
    <source>
        <dbReference type="EMBL" id="GIN98806.1"/>
    </source>
</evidence>
<sequence length="190" mass="21064">MNIEGILSYSRSLMQRVVRPGGMAIDGTIGNGHDTLYLAELVGEKGHVFGFDIQQQAIIQTEELLTKNNVAERVTLFQKGHEKLEESVPVKYQGKIQGAMFNLGYLPGGDKSIVTKPNTTIAAIDQVIRILAKGGILGLIVYPGHEEGAYERDQLMEYAKNLDQSKVNVLQYGFINQKNNPPFLLAFEKK</sequence>
<dbReference type="SUPFAM" id="SSF53335">
    <property type="entry name" value="S-adenosyl-L-methionine-dependent methyltransferases"/>
    <property type="match status" value="1"/>
</dbReference>
<dbReference type="EMBL" id="QYTW02000038">
    <property type="protein sequence ID" value="RST57242.1"/>
    <property type="molecule type" value="Genomic_DNA"/>
</dbReference>
<dbReference type="PANTHER" id="PTHR35276">
    <property type="entry name" value="S-ADENOSYL-L-METHIONINE-DEPENDENT METHYLTRANSFERASES SUPERFAMILY PROTEIN"/>
    <property type="match status" value="1"/>
</dbReference>
<organism evidence="2 3">
    <name type="scientific">Siminovitchia terrae</name>
    <name type="common">Bacillus terrae</name>
    <dbReference type="NCBI Taxonomy" id="1914933"/>
    <lineage>
        <taxon>Bacteria</taxon>
        <taxon>Bacillati</taxon>
        <taxon>Bacillota</taxon>
        <taxon>Bacilli</taxon>
        <taxon>Bacillales</taxon>
        <taxon>Bacillaceae</taxon>
        <taxon>Siminovitchia</taxon>
    </lineage>
</organism>
<protein>
    <submittedName>
        <fullName evidence="2">Methyltransferase domain-containing protein</fullName>
    </submittedName>
    <submittedName>
        <fullName evidence="1">rRNA methyltransferase</fullName>
    </submittedName>
</protein>
<dbReference type="Proteomes" id="UP000287296">
    <property type="component" value="Unassembled WGS sequence"/>
</dbReference>
<dbReference type="InterPro" id="IPR029063">
    <property type="entry name" value="SAM-dependent_MTases_sf"/>
</dbReference>
<dbReference type="GO" id="GO:0032259">
    <property type="term" value="P:methylation"/>
    <property type="evidence" value="ECO:0007669"/>
    <property type="project" value="UniProtKB-KW"/>
</dbReference>
<reference evidence="1 4" key="2">
    <citation type="submission" date="2021-03" db="EMBL/GenBank/DDBJ databases">
        <title>Antimicrobial resistance genes in bacteria isolated from Japanese honey, and their potential for conferring macrolide and lincosamide resistance in the American foulbrood pathogen Paenibacillus larvae.</title>
        <authorList>
            <person name="Okamoto M."/>
            <person name="Kumagai M."/>
            <person name="Kanamori H."/>
            <person name="Takamatsu D."/>
        </authorList>
    </citation>
    <scope>NUCLEOTIDE SEQUENCE [LARGE SCALE GENOMIC DNA]</scope>
    <source>
        <strain evidence="1 4">J6TS1</strain>
    </source>
</reference>
<dbReference type="GO" id="GO:0008168">
    <property type="term" value="F:methyltransferase activity"/>
    <property type="evidence" value="ECO:0007669"/>
    <property type="project" value="UniProtKB-KW"/>
</dbReference>
<evidence type="ECO:0000313" key="4">
    <source>
        <dbReference type="Proteomes" id="UP000680670"/>
    </source>
</evidence>
<dbReference type="Gene3D" id="3.40.50.150">
    <property type="entry name" value="Vaccinia Virus protein VP39"/>
    <property type="match status" value="1"/>
</dbReference>
<gene>
    <name evidence="2" type="ORF">D5F11_023615</name>
    <name evidence="1" type="ORF">J6TS1_46760</name>
</gene>
<dbReference type="PANTHER" id="PTHR35276:SF1">
    <property type="entry name" value="TRNA (MNM(5)S(2)U34)-METHYLTRANSFERASE, CHLOROPLASTIC"/>
    <property type="match status" value="1"/>
</dbReference>
<dbReference type="OrthoDB" id="9792989at2"/>
<keyword evidence="2" id="KW-0808">Transferase</keyword>
<dbReference type="Pfam" id="PF06962">
    <property type="entry name" value="rRNA_methylase"/>
    <property type="match status" value="1"/>
</dbReference>
<evidence type="ECO:0000313" key="3">
    <source>
        <dbReference type="Proteomes" id="UP000287296"/>
    </source>
</evidence>